<protein>
    <recommendedName>
        <fullName evidence="4">Retrovirus-related Pol polyprotein from transposon TNT 1-94</fullName>
    </recommendedName>
</protein>
<dbReference type="STRING" id="4072.A0A2G2ZJW3"/>
<dbReference type="AlphaFoldDB" id="A0A2G2ZJW3"/>
<evidence type="ECO:0008006" key="4">
    <source>
        <dbReference type="Google" id="ProtNLM"/>
    </source>
</evidence>
<dbReference type="EMBL" id="AYRZ02000005">
    <property type="protein sequence ID" value="PHT82215.1"/>
    <property type="molecule type" value="Genomic_DNA"/>
</dbReference>
<sequence length="121" mass="13710">MESEFIALDKVGEEVEWLRNFLEDIPYWPKPVAPVYIHCDSQAIIGRAGSMMYNVKSHHIRRRHNIVRELLSSGIITIDYVKSKDNVSDPLTKGISREGVERTSTGMGLRPRMSQHGGNST</sequence>
<proteinExistence type="predicted"/>
<feature type="region of interest" description="Disordered" evidence="1">
    <location>
        <begin position="90"/>
        <end position="121"/>
    </location>
</feature>
<dbReference type="Proteomes" id="UP000222542">
    <property type="component" value="Unassembled WGS sequence"/>
</dbReference>
<accession>A0A2G2ZJW3</accession>
<evidence type="ECO:0000256" key="1">
    <source>
        <dbReference type="SAM" id="MobiDB-lite"/>
    </source>
</evidence>
<keyword evidence="3" id="KW-1185">Reference proteome</keyword>
<gene>
    <name evidence="2" type="ORF">T459_15230</name>
</gene>
<comment type="caution">
    <text evidence="2">The sequence shown here is derived from an EMBL/GenBank/DDBJ whole genome shotgun (WGS) entry which is preliminary data.</text>
</comment>
<reference evidence="2 3" key="1">
    <citation type="journal article" date="2014" name="Nat. Genet.">
        <title>Genome sequence of the hot pepper provides insights into the evolution of pungency in Capsicum species.</title>
        <authorList>
            <person name="Kim S."/>
            <person name="Park M."/>
            <person name="Yeom S.I."/>
            <person name="Kim Y.M."/>
            <person name="Lee J.M."/>
            <person name="Lee H.A."/>
            <person name="Seo E."/>
            <person name="Choi J."/>
            <person name="Cheong K."/>
            <person name="Kim K.T."/>
            <person name="Jung K."/>
            <person name="Lee G.W."/>
            <person name="Oh S.K."/>
            <person name="Bae C."/>
            <person name="Kim S.B."/>
            <person name="Lee H.Y."/>
            <person name="Kim S.Y."/>
            <person name="Kim M.S."/>
            <person name="Kang B.C."/>
            <person name="Jo Y.D."/>
            <person name="Yang H.B."/>
            <person name="Jeong H.J."/>
            <person name="Kang W.H."/>
            <person name="Kwon J.K."/>
            <person name="Shin C."/>
            <person name="Lim J.Y."/>
            <person name="Park J.H."/>
            <person name="Huh J.H."/>
            <person name="Kim J.S."/>
            <person name="Kim B.D."/>
            <person name="Cohen O."/>
            <person name="Paran I."/>
            <person name="Suh M.C."/>
            <person name="Lee S.B."/>
            <person name="Kim Y.K."/>
            <person name="Shin Y."/>
            <person name="Noh S.J."/>
            <person name="Park J."/>
            <person name="Seo Y.S."/>
            <person name="Kwon S.Y."/>
            <person name="Kim H.A."/>
            <person name="Park J.M."/>
            <person name="Kim H.J."/>
            <person name="Choi S.B."/>
            <person name="Bosland P.W."/>
            <person name="Reeves G."/>
            <person name="Jo S.H."/>
            <person name="Lee B.W."/>
            <person name="Cho H.T."/>
            <person name="Choi H.S."/>
            <person name="Lee M.S."/>
            <person name="Yu Y."/>
            <person name="Do Choi Y."/>
            <person name="Park B.S."/>
            <person name="van Deynze A."/>
            <person name="Ashrafi H."/>
            <person name="Hill T."/>
            <person name="Kim W.T."/>
            <person name="Pai H.S."/>
            <person name="Ahn H.K."/>
            <person name="Yeam I."/>
            <person name="Giovannoni J.J."/>
            <person name="Rose J.K."/>
            <person name="Sorensen I."/>
            <person name="Lee S.J."/>
            <person name="Kim R.W."/>
            <person name="Choi I.Y."/>
            <person name="Choi B.S."/>
            <person name="Lim J.S."/>
            <person name="Lee Y.H."/>
            <person name="Choi D."/>
        </authorList>
    </citation>
    <scope>NUCLEOTIDE SEQUENCE [LARGE SCALE GENOMIC DNA]</scope>
    <source>
        <strain evidence="3">cv. CM334</strain>
    </source>
</reference>
<evidence type="ECO:0000313" key="3">
    <source>
        <dbReference type="Proteomes" id="UP000222542"/>
    </source>
</evidence>
<dbReference type="CDD" id="cd09272">
    <property type="entry name" value="RNase_HI_RT_Ty1"/>
    <property type="match status" value="1"/>
</dbReference>
<name>A0A2G2ZJW3_CAPAN</name>
<reference evidence="2 3" key="2">
    <citation type="journal article" date="2017" name="Genome Biol.">
        <title>New reference genome sequences of hot pepper reveal the massive evolution of plant disease-resistance genes by retroduplication.</title>
        <authorList>
            <person name="Kim S."/>
            <person name="Park J."/>
            <person name="Yeom S.I."/>
            <person name="Kim Y.M."/>
            <person name="Seo E."/>
            <person name="Kim K.T."/>
            <person name="Kim M.S."/>
            <person name="Lee J.M."/>
            <person name="Cheong K."/>
            <person name="Shin H.S."/>
            <person name="Kim S.B."/>
            <person name="Han K."/>
            <person name="Lee J."/>
            <person name="Park M."/>
            <person name="Lee H.A."/>
            <person name="Lee H.Y."/>
            <person name="Lee Y."/>
            <person name="Oh S."/>
            <person name="Lee J.H."/>
            <person name="Choi E."/>
            <person name="Choi E."/>
            <person name="Lee S.E."/>
            <person name="Jeon J."/>
            <person name="Kim H."/>
            <person name="Choi G."/>
            <person name="Song H."/>
            <person name="Lee J."/>
            <person name="Lee S.C."/>
            <person name="Kwon J.K."/>
            <person name="Lee H.Y."/>
            <person name="Koo N."/>
            <person name="Hong Y."/>
            <person name="Kim R.W."/>
            <person name="Kang W.H."/>
            <person name="Huh J.H."/>
            <person name="Kang B.C."/>
            <person name="Yang T.J."/>
            <person name="Lee Y.H."/>
            <person name="Bennetzen J.L."/>
            <person name="Choi D."/>
        </authorList>
    </citation>
    <scope>NUCLEOTIDE SEQUENCE [LARGE SCALE GENOMIC DNA]</scope>
    <source>
        <strain evidence="3">cv. CM334</strain>
    </source>
</reference>
<dbReference type="Gramene" id="PHT82215">
    <property type="protein sequence ID" value="PHT82215"/>
    <property type="gene ID" value="T459_15230"/>
</dbReference>
<evidence type="ECO:0000313" key="2">
    <source>
        <dbReference type="EMBL" id="PHT82215.1"/>
    </source>
</evidence>
<organism evidence="2 3">
    <name type="scientific">Capsicum annuum</name>
    <name type="common">Capsicum pepper</name>
    <dbReference type="NCBI Taxonomy" id="4072"/>
    <lineage>
        <taxon>Eukaryota</taxon>
        <taxon>Viridiplantae</taxon>
        <taxon>Streptophyta</taxon>
        <taxon>Embryophyta</taxon>
        <taxon>Tracheophyta</taxon>
        <taxon>Spermatophyta</taxon>
        <taxon>Magnoliopsida</taxon>
        <taxon>eudicotyledons</taxon>
        <taxon>Gunneridae</taxon>
        <taxon>Pentapetalae</taxon>
        <taxon>asterids</taxon>
        <taxon>lamiids</taxon>
        <taxon>Solanales</taxon>
        <taxon>Solanaceae</taxon>
        <taxon>Solanoideae</taxon>
        <taxon>Capsiceae</taxon>
        <taxon>Capsicum</taxon>
    </lineage>
</organism>